<evidence type="ECO:0000313" key="2">
    <source>
        <dbReference type="Proteomes" id="UP000887116"/>
    </source>
</evidence>
<name>A0A8X6HFF2_TRICU</name>
<evidence type="ECO:0000313" key="1">
    <source>
        <dbReference type="EMBL" id="GFR22438.1"/>
    </source>
</evidence>
<comment type="caution">
    <text evidence="1">The sequence shown here is derived from an EMBL/GenBank/DDBJ whole genome shotgun (WGS) entry which is preliminary data.</text>
</comment>
<sequence>KKCQIQFCPIQEVLEASDSPAATGSKPDSGFECSLQSDAARKRHGHFVSDQCRGVWE</sequence>
<dbReference type="Proteomes" id="UP000887116">
    <property type="component" value="Unassembled WGS sequence"/>
</dbReference>
<dbReference type="EMBL" id="BMAO01018291">
    <property type="protein sequence ID" value="GFR22438.1"/>
    <property type="molecule type" value="Genomic_DNA"/>
</dbReference>
<accession>A0A8X6HFF2</accession>
<keyword evidence="2" id="KW-1185">Reference proteome</keyword>
<proteinExistence type="predicted"/>
<organism evidence="1 2">
    <name type="scientific">Trichonephila clavata</name>
    <name type="common">Joro spider</name>
    <name type="synonym">Nephila clavata</name>
    <dbReference type="NCBI Taxonomy" id="2740835"/>
    <lineage>
        <taxon>Eukaryota</taxon>
        <taxon>Metazoa</taxon>
        <taxon>Ecdysozoa</taxon>
        <taxon>Arthropoda</taxon>
        <taxon>Chelicerata</taxon>
        <taxon>Arachnida</taxon>
        <taxon>Araneae</taxon>
        <taxon>Araneomorphae</taxon>
        <taxon>Entelegynae</taxon>
        <taxon>Araneoidea</taxon>
        <taxon>Nephilidae</taxon>
        <taxon>Trichonephila</taxon>
    </lineage>
</organism>
<protein>
    <submittedName>
        <fullName evidence="1">Uncharacterized protein</fullName>
    </submittedName>
</protein>
<feature type="non-terminal residue" evidence="1">
    <location>
        <position position="1"/>
    </location>
</feature>
<dbReference type="AlphaFoldDB" id="A0A8X6HFF2"/>
<gene>
    <name evidence="1" type="ORF">TNCT_506191</name>
</gene>
<reference evidence="1" key="1">
    <citation type="submission" date="2020-07" db="EMBL/GenBank/DDBJ databases">
        <title>Multicomponent nature underlies the extraordinary mechanical properties of spider dragline silk.</title>
        <authorList>
            <person name="Kono N."/>
            <person name="Nakamura H."/>
            <person name="Mori M."/>
            <person name="Yoshida Y."/>
            <person name="Ohtoshi R."/>
            <person name="Malay A.D."/>
            <person name="Moran D.A.P."/>
            <person name="Tomita M."/>
            <person name="Numata K."/>
            <person name="Arakawa K."/>
        </authorList>
    </citation>
    <scope>NUCLEOTIDE SEQUENCE</scope>
</reference>